<evidence type="ECO:0000256" key="1">
    <source>
        <dbReference type="ARBA" id="ARBA00012864"/>
    </source>
</evidence>
<dbReference type="GO" id="GO:0005737">
    <property type="term" value="C:cytoplasm"/>
    <property type="evidence" value="ECO:0007669"/>
    <property type="project" value="UniProtKB-SubCell"/>
</dbReference>
<feature type="binding site" evidence="7">
    <location>
        <position position="253"/>
    </location>
    <ligand>
        <name>4-imidazolone-5-propanoate</name>
        <dbReference type="ChEBI" id="CHEBI:77893"/>
    </ligand>
</feature>
<keyword evidence="3 7" id="KW-0378">Hydrolase</keyword>
<keyword evidence="2 7" id="KW-0479">Metal-binding</keyword>
<dbReference type="PANTHER" id="PTHR42752">
    <property type="entry name" value="IMIDAZOLONEPROPIONASE"/>
    <property type="match status" value="1"/>
</dbReference>
<proteinExistence type="inferred from homology"/>
<dbReference type="InterPro" id="IPR006680">
    <property type="entry name" value="Amidohydro-rel"/>
</dbReference>
<feature type="binding site" evidence="7">
    <location>
        <position position="152"/>
    </location>
    <ligand>
        <name>4-imidazolone-5-propanoate</name>
        <dbReference type="ChEBI" id="CHEBI:77893"/>
    </ligand>
</feature>
<evidence type="ECO:0000313" key="10">
    <source>
        <dbReference type="Proteomes" id="UP000295066"/>
    </source>
</evidence>
<feature type="binding site" evidence="7">
    <location>
        <position position="250"/>
    </location>
    <ligand>
        <name>Zn(2+)</name>
        <dbReference type="ChEBI" id="CHEBI:29105"/>
    </ligand>
</feature>
<keyword evidence="4 7" id="KW-0369">Histidine metabolism</keyword>
<dbReference type="InterPro" id="IPR032466">
    <property type="entry name" value="Metal_Hydrolase"/>
</dbReference>
<feature type="binding site" evidence="7">
    <location>
        <position position="82"/>
    </location>
    <ligand>
        <name>Zn(2+)</name>
        <dbReference type="ChEBI" id="CHEBI:29105"/>
    </ligand>
</feature>
<dbReference type="PANTHER" id="PTHR42752:SF1">
    <property type="entry name" value="IMIDAZOLONEPROPIONASE-RELATED"/>
    <property type="match status" value="1"/>
</dbReference>
<comment type="function">
    <text evidence="7">Catalyzes the hydrolytic cleavage of the carbon-nitrogen bond in imidazolone-5-propanoate to yield N-formimidoyl-L-glutamate. It is the third step in the universal histidine degradation pathway.</text>
</comment>
<reference evidence="9 10" key="1">
    <citation type="submission" date="2019-03" db="EMBL/GenBank/DDBJ databases">
        <title>Genomic Encyclopedia of Type Strains, Phase IV (KMG-IV): sequencing the most valuable type-strain genomes for metagenomic binning, comparative biology and taxonomic classification.</title>
        <authorList>
            <person name="Goeker M."/>
        </authorList>
    </citation>
    <scope>NUCLEOTIDE SEQUENCE [LARGE SCALE GENOMIC DNA]</scope>
    <source>
        <strain evidence="9 10">DSM 25964</strain>
    </source>
</reference>
<dbReference type="HAMAP" id="MF_00372">
    <property type="entry name" value="HutI"/>
    <property type="match status" value="1"/>
</dbReference>
<organism evidence="9 10">
    <name type="scientific">Aminivibrio pyruvatiphilus</name>
    <dbReference type="NCBI Taxonomy" id="1005740"/>
    <lineage>
        <taxon>Bacteria</taxon>
        <taxon>Thermotogati</taxon>
        <taxon>Synergistota</taxon>
        <taxon>Synergistia</taxon>
        <taxon>Synergistales</taxon>
        <taxon>Aminobacteriaceae</taxon>
        <taxon>Aminivibrio</taxon>
    </lineage>
</organism>
<dbReference type="EC" id="3.5.2.7" evidence="1 7"/>
<feature type="binding site" evidence="7">
    <location>
        <position position="80"/>
    </location>
    <ligand>
        <name>Fe(3+)</name>
        <dbReference type="ChEBI" id="CHEBI:29034"/>
    </ligand>
</feature>
<dbReference type="InterPro" id="IPR011059">
    <property type="entry name" value="Metal-dep_hydrolase_composite"/>
</dbReference>
<dbReference type="Gene3D" id="2.30.40.10">
    <property type="entry name" value="Urease, subunit C, domain 1"/>
    <property type="match status" value="1"/>
</dbReference>
<dbReference type="GO" id="GO:0008270">
    <property type="term" value="F:zinc ion binding"/>
    <property type="evidence" value="ECO:0007669"/>
    <property type="project" value="UniProtKB-UniRule"/>
</dbReference>
<dbReference type="Proteomes" id="UP000295066">
    <property type="component" value="Unassembled WGS sequence"/>
</dbReference>
<evidence type="ECO:0000256" key="4">
    <source>
        <dbReference type="ARBA" id="ARBA00022808"/>
    </source>
</evidence>
<accession>A0A4R8MLG2</accession>
<dbReference type="CDD" id="cd01296">
    <property type="entry name" value="Imidazolone-5PH"/>
    <property type="match status" value="1"/>
</dbReference>
<feature type="binding site" evidence="7">
    <location>
        <position position="250"/>
    </location>
    <ligand>
        <name>Fe(3+)</name>
        <dbReference type="ChEBI" id="CHEBI:29034"/>
    </ligand>
</feature>
<dbReference type="GO" id="GO:0019557">
    <property type="term" value="P:L-histidine catabolic process to glutamate and formate"/>
    <property type="evidence" value="ECO:0007669"/>
    <property type="project" value="UniProtKB-UniPathway"/>
</dbReference>
<dbReference type="UniPathway" id="UPA00379">
    <property type="reaction ID" value="UER00551"/>
</dbReference>
<feature type="binding site" evidence="7">
    <location>
        <position position="80"/>
    </location>
    <ligand>
        <name>Zn(2+)</name>
        <dbReference type="ChEBI" id="CHEBI:29105"/>
    </ligand>
</feature>
<feature type="binding site" evidence="7">
    <location>
        <position position="89"/>
    </location>
    <ligand>
        <name>4-imidazolone-5-propanoate</name>
        <dbReference type="ChEBI" id="CHEBI:77893"/>
    </ligand>
</feature>
<dbReference type="GO" id="GO:0005506">
    <property type="term" value="F:iron ion binding"/>
    <property type="evidence" value="ECO:0007669"/>
    <property type="project" value="UniProtKB-UniRule"/>
</dbReference>
<evidence type="ECO:0000313" key="9">
    <source>
        <dbReference type="EMBL" id="TDY64916.1"/>
    </source>
</evidence>
<dbReference type="EMBL" id="SORI01000001">
    <property type="protein sequence ID" value="TDY64916.1"/>
    <property type="molecule type" value="Genomic_DNA"/>
</dbReference>
<feature type="binding site" evidence="7">
    <location>
        <position position="82"/>
    </location>
    <ligand>
        <name>Fe(3+)</name>
        <dbReference type="ChEBI" id="CHEBI:29034"/>
    </ligand>
</feature>
<dbReference type="OrthoDB" id="9776455at2"/>
<evidence type="ECO:0000256" key="3">
    <source>
        <dbReference type="ARBA" id="ARBA00022801"/>
    </source>
</evidence>
<comment type="pathway">
    <text evidence="7">Amino-acid degradation; L-histidine degradation into L-glutamate; N-formimidoyl-L-glutamate from L-histidine: step 3/3.</text>
</comment>
<feature type="binding site" evidence="7">
    <location>
        <position position="152"/>
    </location>
    <ligand>
        <name>N-formimidoyl-L-glutamate</name>
        <dbReference type="ChEBI" id="CHEBI:58928"/>
    </ligand>
</feature>
<dbReference type="GO" id="GO:0050480">
    <property type="term" value="F:imidazolonepropionase activity"/>
    <property type="evidence" value="ECO:0007669"/>
    <property type="project" value="UniProtKB-UniRule"/>
</dbReference>
<comment type="catalytic activity">
    <reaction evidence="7">
        <text>4-imidazolone-5-propanoate + H2O = N-formimidoyl-L-glutamate</text>
        <dbReference type="Rhea" id="RHEA:23660"/>
        <dbReference type="ChEBI" id="CHEBI:15377"/>
        <dbReference type="ChEBI" id="CHEBI:58928"/>
        <dbReference type="ChEBI" id="CHEBI:77893"/>
        <dbReference type="EC" id="3.5.2.7"/>
    </reaction>
</comment>
<keyword evidence="7" id="KW-0963">Cytoplasm</keyword>
<evidence type="ECO:0000256" key="7">
    <source>
        <dbReference type="HAMAP-Rule" id="MF_00372"/>
    </source>
</evidence>
<evidence type="ECO:0000256" key="2">
    <source>
        <dbReference type="ARBA" id="ARBA00022723"/>
    </source>
</evidence>
<evidence type="ECO:0000259" key="8">
    <source>
        <dbReference type="Pfam" id="PF01979"/>
    </source>
</evidence>
<keyword evidence="6 7" id="KW-0408">Iron</keyword>
<comment type="caution">
    <text evidence="9">The sequence shown here is derived from an EMBL/GenBank/DDBJ whole genome shotgun (WGS) entry which is preliminary data.</text>
</comment>
<feature type="binding site" evidence="7">
    <location>
        <position position="328"/>
    </location>
    <ligand>
        <name>N-formimidoyl-L-glutamate</name>
        <dbReference type="ChEBI" id="CHEBI:58928"/>
    </ligand>
</feature>
<name>A0A4R8MLG2_9BACT</name>
<dbReference type="SUPFAM" id="SSF51556">
    <property type="entry name" value="Metallo-dependent hydrolases"/>
    <property type="match status" value="1"/>
</dbReference>
<dbReference type="RefSeq" id="WP_133955176.1">
    <property type="nucleotide sequence ID" value="NZ_SORI01000001.1"/>
</dbReference>
<comment type="subcellular location">
    <subcellularLocation>
        <location evidence="7">Cytoplasm</location>
    </subcellularLocation>
</comment>
<feature type="binding site" evidence="7">
    <location>
        <position position="324"/>
    </location>
    <ligand>
        <name>Fe(3+)</name>
        <dbReference type="ChEBI" id="CHEBI:29034"/>
    </ligand>
</feature>
<feature type="binding site" evidence="7">
    <location>
        <position position="324"/>
    </location>
    <ligand>
        <name>Zn(2+)</name>
        <dbReference type="ChEBI" id="CHEBI:29105"/>
    </ligand>
</feature>
<protein>
    <recommendedName>
        <fullName evidence="1 7">Imidazolonepropionase</fullName>
        <ecNumber evidence="1 7">3.5.2.7</ecNumber>
    </recommendedName>
    <alternativeName>
        <fullName evidence="7">Imidazolone-5-propionate hydrolase</fullName>
    </alternativeName>
</protein>
<feature type="domain" description="Amidohydrolase-related" evidence="8">
    <location>
        <begin position="72"/>
        <end position="412"/>
    </location>
</feature>
<dbReference type="FunFam" id="3.20.20.140:FF:000007">
    <property type="entry name" value="Imidazolonepropionase"/>
    <property type="match status" value="1"/>
</dbReference>
<dbReference type="AlphaFoldDB" id="A0A4R8MLG2"/>
<dbReference type="Gene3D" id="3.20.20.140">
    <property type="entry name" value="Metal-dependent hydrolases"/>
    <property type="match status" value="1"/>
</dbReference>
<keyword evidence="5 7" id="KW-0862">Zinc</keyword>
<dbReference type="GO" id="GO:0019556">
    <property type="term" value="P:L-histidine catabolic process to glutamate and formamide"/>
    <property type="evidence" value="ECO:0007669"/>
    <property type="project" value="UniProtKB-UniRule"/>
</dbReference>
<keyword evidence="10" id="KW-1185">Reference proteome</keyword>
<gene>
    <name evidence="7" type="primary">hutI</name>
    <name evidence="9" type="ORF">C8D99_10162</name>
</gene>
<comment type="cofactor">
    <cofactor evidence="7">
        <name>Zn(2+)</name>
        <dbReference type="ChEBI" id="CHEBI:29105"/>
    </cofactor>
    <cofactor evidence="7">
        <name>Fe(3+)</name>
        <dbReference type="ChEBI" id="CHEBI:29034"/>
    </cofactor>
    <text evidence="7">Binds 1 zinc or iron ion per subunit.</text>
</comment>
<comment type="similarity">
    <text evidence="7">Belongs to the metallo-dependent hydrolases superfamily. HutI family.</text>
</comment>
<evidence type="ECO:0000256" key="6">
    <source>
        <dbReference type="ARBA" id="ARBA00023004"/>
    </source>
</evidence>
<feature type="binding site" evidence="7">
    <location>
        <position position="326"/>
    </location>
    <ligand>
        <name>N-formimidoyl-L-glutamate</name>
        <dbReference type="ChEBI" id="CHEBI:58928"/>
    </ligand>
</feature>
<dbReference type="SUPFAM" id="SSF51338">
    <property type="entry name" value="Composite domain of metallo-dependent hydrolases"/>
    <property type="match status" value="1"/>
</dbReference>
<feature type="binding site" evidence="7">
    <location>
        <position position="329"/>
    </location>
    <ligand>
        <name>4-imidazolone-5-propanoate</name>
        <dbReference type="ChEBI" id="CHEBI:77893"/>
    </ligand>
</feature>
<evidence type="ECO:0000256" key="5">
    <source>
        <dbReference type="ARBA" id="ARBA00022833"/>
    </source>
</evidence>
<dbReference type="NCBIfam" id="TIGR01224">
    <property type="entry name" value="hutI"/>
    <property type="match status" value="1"/>
</dbReference>
<sequence length="413" mass="43755">MIAKLVRNAGIYTPEGASPSAGKDQGAVRFLPRGAMVIRDGLIEAVGPEEKILSSLSGREFDEEIDCGGRCVIPGFVDPHTHMCFARRREEEFSLRLAGTPYLEILRKGGGILSSVRSVREATDGDLFENTLVLALSALSMGTTTVEMKSGYGLDTETELRMLSVIRRVGRETPLDVVPTFMGAHAVPELYRGNGDGYVDLIVEEMLPAVEEQGIARFCDVFCEEGVFSVSQTERILAEASRRGLGLKVHADEVHDTGGAALAARMGAVSAEHLLAAGDEGISALAKSGTTAILLPATAYSLRKPYARARDMIERGVPVALATDCNPGSSFTESMPFVFGLAVMAMGLTPEEALTAATKNSACAVGMGAVCGTLEPGKQADFLLLDGETPAILAYHAGVPAVEGVYKKGEQVR</sequence>
<feature type="binding site" evidence="7">
    <location>
        <position position="185"/>
    </location>
    <ligand>
        <name>4-imidazolone-5-propanoate</name>
        <dbReference type="ChEBI" id="CHEBI:77893"/>
    </ligand>
</feature>
<dbReference type="Pfam" id="PF01979">
    <property type="entry name" value="Amidohydro_1"/>
    <property type="match status" value="1"/>
</dbReference>
<dbReference type="InterPro" id="IPR005920">
    <property type="entry name" value="HutI"/>
</dbReference>